<evidence type="ECO:0000256" key="5">
    <source>
        <dbReference type="SAM" id="MobiDB-lite"/>
    </source>
</evidence>
<dbReference type="PANTHER" id="PTHR31794">
    <property type="entry name" value="AUXIN EFFLUX TRANSPORTER FAMILY PROTEIN (EUROFUNG)"/>
    <property type="match status" value="1"/>
</dbReference>
<evidence type="ECO:0000256" key="4">
    <source>
        <dbReference type="ARBA" id="ARBA00023136"/>
    </source>
</evidence>
<keyword evidence="4 6" id="KW-0472">Membrane</keyword>
<keyword evidence="3 6" id="KW-1133">Transmembrane helix</keyword>
<dbReference type="EMBL" id="JBANRG010000031">
    <property type="protein sequence ID" value="KAK7451232.1"/>
    <property type="molecule type" value="Genomic_DNA"/>
</dbReference>
<gene>
    <name evidence="7" type="ORF">VKT23_012570</name>
</gene>
<name>A0ABR1J684_9AGAR</name>
<evidence type="ECO:0000256" key="3">
    <source>
        <dbReference type="ARBA" id="ARBA00022989"/>
    </source>
</evidence>
<reference evidence="7 8" key="1">
    <citation type="submission" date="2024-01" db="EMBL/GenBank/DDBJ databases">
        <title>A draft genome for the cacao thread blight pathogen Marasmiellus scandens.</title>
        <authorList>
            <person name="Baruah I.K."/>
            <person name="Leung J."/>
            <person name="Bukari Y."/>
            <person name="Amoako-Attah I."/>
            <person name="Meinhardt L.W."/>
            <person name="Bailey B.A."/>
            <person name="Cohen S.P."/>
        </authorList>
    </citation>
    <scope>NUCLEOTIDE SEQUENCE [LARGE SCALE GENOMIC DNA]</scope>
    <source>
        <strain evidence="7 8">GH-19</strain>
    </source>
</reference>
<feature type="transmembrane region" description="Helical" evidence="6">
    <location>
        <begin position="256"/>
        <end position="277"/>
    </location>
</feature>
<protein>
    <recommendedName>
        <fullName evidence="9">Auxin efflux carrier</fullName>
    </recommendedName>
</protein>
<organism evidence="7 8">
    <name type="scientific">Marasmiellus scandens</name>
    <dbReference type="NCBI Taxonomy" id="2682957"/>
    <lineage>
        <taxon>Eukaryota</taxon>
        <taxon>Fungi</taxon>
        <taxon>Dikarya</taxon>
        <taxon>Basidiomycota</taxon>
        <taxon>Agaricomycotina</taxon>
        <taxon>Agaricomycetes</taxon>
        <taxon>Agaricomycetidae</taxon>
        <taxon>Agaricales</taxon>
        <taxon>Marasmiineae</taxon>
        <taxon>Omphalotaceae</taxon>
        <taxon>Marasmiellus</taxon>
    </lineage>
</organism>
<comment type="caution">
    <text evidence="7">The sequence shown here is derived from an EMBL/GenBank/DDBJ whole genome shotgun (WGS) entry which is preliminary data.</text>
</comment>
<dbReference type="PANTHER" id="PTHR31794:SF4">
    <property type="entry name" value="AUXIN EFFLUX TRANSPORTER FAMILY PROTEIN (EUROFUNG)"/>
    <property type="match status" value="1"/>
</dbReference>
<sequence length="442" mass="47502">MPPSSFLTSFLGAIQASLVVLLTIFCGALTYRFNLLSVSSSNDISKLCAYVFMPALLATGIGKELTLSKIQRYVPIIIWGLVHPFISMAIGLGLRKLTIKSTTRTSHSQRRASIISKIRINLNVPHWVVPAMAFNNSTSLPLVLIQSLQSTGVLDKLMDSGESRAEALSRAKSYLLVHAMVSNSLAFTLGPKLLAQRNDSSPDDGEGSGTELERGIVGEREEASPDEQASLLHSEETILQSDSTSTRKSTNWLKSLFSTLLSSPVFLSAVLGVILGITPPLHTAFFAPSYPLGEGIFSGWLTTAISNIGDLFASLQLVVVGSKLAMGISRMRKGEESGSVPSLAVILVFLVRFILWPIVSIAVIYTIKKHTNLLSNDPILWFALMIIPTGPPAAKLSTLADVGNSDDKEKLAIAKFLTVAYVVSPVICLAVVGSLKTSESLM</sequence>
<feature type="transmembrane region" description="Helical" evidence="6">
    <location>
        <begin position="73"/>
        <end position="94"/>
    </location>
</feature>
<evidence type="ECO:0000313" key="8">
    <source>
        <dbReference type="Proteomes" id="UP001498398"/>
    </source>
</evidence>
<feature type="transmembrane region" description="Helical" evidence="6">
    <location>
        <begin position="412"/>
        <end position="435"/>
    </location>
</feature>
<evidence type="ECO:0000256" key="1">
    <source>
        <dbReference type="ARBA" id="ARBA00004141"/>
    </source>
</evidence>
<feature type="compositionally biased region" description="Basic and acidic residues" evidence="5">
    <location>
        <begin position="211"/>
        <end position="223"/>
    </location>
</feature>
<dbReference type="Pfam" id="PF03547">
    <property type="entry name" value="Mem_trans"/>
    <property type="match status" value="1"/>
</dbReference>
<dbReference type="InterPro" id="IPR004776">
    <property type="entry name" value="Mem_transp_PIN-like"/>
</dbReference>
<evidence type="ECO:0008006" key="9">
    <source>
        <dbReference type="Google" id="ProtNLM"/>
    </source>
</evidence>
<feature type="transmembrane region" description="Helical" evidence="6">
    <location>
        <begin position="43"/>
        <end position="61"/>
    </location>
</feature>
<feature type="transmembrane region" description="Helical" evidence="6">
    <location>
        <begin position="343"/>
        <end position="367"/>
    </location>
</feature>
<evidence type="ECO:0000313" key="7">
    <source>
        <dbReference type="EMBL" id="KAK7451232.1"/>
    </source>
</evidence>
<accession>A0ABR1J684</accession>
<feature type="region of interest" description="Disordered" evidence="5">
    <location>
        <begin position="196"/>
        <end position="243"/>
    </location>
</feature>
<dbReference type="Proteomes" id="UP001498398">
    <property type="component" value="Unassembled WGS sequence"/>
</dbReference>
<comment type="subcellular location">
    <subcellularLocation>
        <location evidence="1">Membrane</location>
        <topology evidence="1">Multi-pass membrane protein</topology>
    </subcellularLocation>
</comment>
<evidence type="ECO:0000256" key="6">
    <source>
        <dbReference type="SAM" id="Phobius"/>
    </source>
</evidence>
<keyword evidence="8" id="KW-1185">Reference proteome</keyword>
<proteinExistence type="predicted"/>
<keyword evidence="2 6" id="KW-0812">Transmembrane</keyword>
<evidence type="ECO:0000256" key="2">
    <source>
        <dbReference type="ARBA" id="ARBA00022692"/>
    </source>
</evidence>
<feature type="transmembrane region" description="Helical" evidence="6">
    <location>
        <begin position="297"/>
        <end position="322"/>
    </location>
</feature>
<feature type="transmembrane region" description="Helical" evidence="6">
    <location>
        <begin position="6"/>
        <end position="31"/>
    </location>
</feature>
<feature type="transmembrane region" description="Helical" evidence="6">
    <location>
        <begin position="379"/>
        <end position="400"/>
    </location>
</feature>